<proteinExistence type="predicted"/>
<dbReference type="InterPro" id="IPR043128">
    <property type="entry name" value="Rev_trsase/Diguanyl_cyclase"/>
</dbReference>
<dbReference type="PANTHER" id="PTHR33064">
    <property type="entry name" value="POL PROTEIN"/>
    <property type="match status" value="1"/>
</dbReference>
<dbReference type="Gene3D" id="3.30.70.270">
    <property type="match status" value="2"/>
</dbReference>
<dbReference type="InterPro" id="IPR051320">
    <property type="entry name" value="Viral_Replic_Matur_Polypro"/>
</dbReference>
<keyword evidence="2" id="KW-1185">Reference proteome</keyword>
<dbReference type="PANTHER" id="PTHR33064:SF37">
    <property type="entry name" value="RIBONUCLEASE H"/>
    <property type="match status" value="1"/>
</dbReference>
<dbReference type="Proteomes" id="UP001239994">
    <property type="component" value="Unassembled WGS sequence"/>
</dbReference>
<reference evidence="1" key="1">
    <citation type="submission" date="2023-03" db="EMBL/GenBank/DDBJ databases">
        <title>Electrophorus voltai genome.</title>
        <authorList>
            <person name="Bian C."/>
        </authorList>
    </citation>
    <scope>NUCLEOTIDE SEQUENCE</scope>
    <source>
        <strain evidence="1">CB-2022</strain>
        <tissue evidence="1">Muscle</tissue>
    </source>
</reference>
<dbReference type="InterPro" id="IPR043502">
    <property type="entry name" value="DNA/RNA_pol_sf"/>
</dbReference>
<dbReference type="EMBL" id="JAROKS010000010">
    <property type="protein sequence ID" value="KAK1800902.1"/>
    <property type="molecule type" value="Genomic_DNA"/>
</dbReference>
<sequence>MSINKVLRELLGRSVITYIDDILIYSYSWGHHVRDIWAVLLTLLQNHLYCKLEKCEFHRREVSFQGYIIQEGSVRMRSCKVQAVTGWPRPQTRRELLRFLGFANFYGQFIKSFSTLAKPLTDLLRGQTKQIKWTTEAERPFRELKTAFSIVPVLQQLDPEKPFIVEVLEHCLNILQVLVPGGGIDQNVINVSDDRSSQVLPQNLVNVCLEYGWSHIQAIGQDQTPDLPPDPGMECAGQPLDPCMEHAGQPPDPGTLRDAQSTSGMLVPPDLPVLRKNISGQLSQLSDTLDWLYKRNATGWGENRIRSITADAVALLFMYGKDPVVECNGQSLDYGDAQAVSGMLWDAQATPGELRSPVQ</sequence>
<protein>
    <recommendedName>
        <fullName evidence="3">Reverse transcriptase domain-containing protein</fullName>
    </recommendedName>
</protein>
<name>A0AAD8ZKW5_9TELE</name>
<accession>A0AAD8ZKW5</accession>
<evidence type="ECO:0000313" key="2">
    <source>
        <dbReference type="Proteomes" id="UP001239994"/>
    </source>
</evidence>
<dbReference type="AlphaFoldDB" id="A0AAD8ZKW5"/>
<dbReference type="FunFam" id="3.30.70.270:FF:000020">
    <property type="entry name" value="Transposon Tf2-6 polyprotein-like Protein"/>
    <property type="match status" value="1"/>
</dbReference>
<gene>
    <name evidence="1" type="ORF">P4O66_005554</name>
</gene>
<evidence type="ECO:0000313" key="1">
    <source>
        <dbReference type="EMBL" id="KAK1800902.1"/>
    </source>
</evidence>
<dbReference type="SUPFAM" id="SSF56672">
    <property type="entry name" value="DNA/RNA polymerases"/>
    <property type="match status" value="1"/>
</dbReference>
<evidence type="ECO:0008006" key="3">
    <source>
        <dbReference type="Google" id="ProtNLM"/>
    </source>
</evidence>
<comment type="caution">
    <text evidence="1">The sequence shown here is derived from an EMBL/GenBank/DDBJ whole genome shotgun (WGS) entry which is preliminary data.</text>
</comment>
<organism evidence="1 2">
    <name type="scientific">Electrophorus voltai</name>
    <dbReference type="NCBI Taxonomy" id="2609070"/>
    <lineage>
        <taxon>Eukaryota</taxon>
        <taxon>Metazoa</taxon>
        <taxon>Chordata</taxon>
        <taxon>Craniata</taxon>
        <taxon>Vertebrata</taxon>
        <taxon>Euteleostomi</taxon>
        <taxon>Actinopterygii</taxon>
        <taxon>Neopterygii</taxon>
        <taxon>Teleostei</taxon>
        <taxon>Ostariophysi</taxon>
        <taxon>Gymnotiformes</taxon>
        <taxon>Gymnotoidei</taxon>
        <taxon>Gymnotidae</taxon>
        <taxon>Electrophorus</taxon>
    </lineage>
</organism>